<feature type="domain" description="Ketopantoate reductase N-terminal" evidence="5">
    <location>
        <begin position="3"/>
        <end position="137"/>
    </location>
</feature>
<dbReference type="InterPro" id="IPR013332">
    <property type="entry name" value="KPR_N"/>
</dbReference>
<evidence type="ECO:0000259" key="6">
    <source>
        <dbReference type="Pfam" id="PF08546"/>
    </source>
</evidence>
<sequence length="310" mass="33503">MKICIVGAGAMGCLYGGCLSLIGHDITLVGGRSIPVIREKGLKMNTAWTGPVVVYPKACNAEELEGEYDLLILLTKTFQSRAAMDSVRHILNNKMTVLSLQNGLGNKELLQEYVATEQIMLGMTLYPSDLIAPGEIVSSFADIGALVDAEGPLSERTRKISAEMDKAGIKHIIGEGAWEFIWEKVIFNASANTVCALMGVSSEMLSPIGAYDLLYQMADEGVAVANANGIPITGEGMRKRLFNILELGKTHAPSMLVDITAGRKTEVDFINGGLAREGRRLGIPTPINDVIIQLIHLKENSRGKEYISHS</sequence>
<dbReference type="GO" id="GO:0015940">
    <property type="term" value="P:pantothenate biosynthetic process"/>
    <property type="evidence" value="ECO:0007669"/>
    <property type="project" value="UniProtKB-UniPathway"/>
</dbReference>
<dbReference type="PANTHER" id="PTHR21708:SF26">
    <property type="entry name" value="2-DEHYDROPANTOATE 2-REDUCTASE"/>
    <property type="match status" value="1"/>
</dbReference>
<dbReference type="InterPro" id="IPR036291">
    <property type="entry name" value="NAD(P)-bd_dom_sf"/>
</dbReference>
<dbReference type="GO" id="GO:0008677">
    <property type="term" value="F:2-dehydropantoate 2-reductase activity"/>
    <property type="evidence" value="ECO:0007669"/>
    <property type="project" value="UniProtKB-EC"/>
</dbReference>
<dbReference type="Gene3D" id="1.10.1040.10">
    <property type="entry name" value="N-(1-d-carboxylethyl)-l-norvaline Dehydrogenase, domain 2"/>
    <property type="match status" value="1"/>
</dbReference>
<name>A0A1M7U9W7_9FIRM</name>
<keyword evidence="3 4" id="KW-0560">Oxidoreductase</keyword>
<organism evidence="7 8">
    <name type="scientific">Desulfitobacterium chlororespirans DSM 11544</name>
    <dbReference type="NCBI Taxonomy" id="1121395"/>
    <lineage>
        <taxon>Bacteria</taxon>
        <taxon>Bacillati</taxon>
        <taxon>Bacillota</taxon>
        <taxon>Clostridia</taxon>
        <taxon>Eubacteriales</taxon>
        <taxon>Desulfitobacteriaceae</taxon>
        <taxon>Desulfitobacterium</taxon>
    </lineage>
</organism>
<gene>
    <name evidence="7" type="ORF">SAMN02745215_03244</name>
</gene>
<evidence type="ECO:0000259" key="5">
    <source>
        <dbReference type="Pfam" id="PF02558"/>
    </source>
</evidence>
<evidence type="ECO:0000256" key="1">
    <source>
        <dbReference type="ARBA" id="ARBA00007870"/>
    </source>
</evidence>
<evidence type="ECO:0000313" key="8">
    <source>
        <dbReference type="Proteomes" id="UP000184010"/>
    </source>
</evidence>
<dbReference type="UniPathway" id="UPA00028">
    <property type="reaction ID" value="UER00004"/>
</dbReference>
<dbReference type="FunFam" id="1.10.1040.10:FF:000017">
    <property type="entry name" value="2-dehydropantoate 2-reductase"/>
    <property type="match status" value="1"/>
</dbReference>
<comment type="similarity">
    <text evidence="1 4">Belongs to the ketopantoate reductase family.</text>
</comment>
<dbReference type="InterPro" id="IPR008927">
    <property type="entry name" value="6-PGluconate_DH-like_C_sf"/>
</dbReference>
<protein>
    <recommendedName>
        <fullName evidence="4">2-dehydropantoate 2-reductase</fullName>
        <ecNumber evidence="4">1.1.1.169</ecNumber>
    </recommendedName>
    <alternativeName>
        <fullName evidence="4">Ketopantoate reductase</fullName>
    </alternativeName>
</protein>
<comment type="pathway">
    <text evidence="4">Cofactor biosynthesis; (R)-pantothenate biosynthesis; (R)-pantoate from 3-methyl-2-oxobutanoate: step 2/2.</text>
</comment>
<reference evidence="8" key="1">
    <citation type="submission" date="2016-12" db="EMBL/GenBank/DDBJ databases">
        <authorList>
            <person name="Varghese N."/>
            <person name="Submissions S."/>
        </authorList>
    </citation>
    <scope>NUCLEOTIDE SEQUENCE [LARGE SCALE GENOMIC DNA]</scope>
    <source>
        <strain evidence="8">DSM 11544</strain>
    </source>
</reference>
<accession>A0A1M7U9W7</accession>
<dbReference type="InterPro" id="IPR003710">
    <property type="entry name" value="ApbA"/>
</dbReference>
<dbReference type="InterPro" id="IPR013328">
    <property type="entry name" value="6PGD_dom2"/>
</dbReference>
<evidence type="ECO:0000256" key="2">
    <source>
        <dbReference type="ARBA" id="ARBA00022857"/>
    </source>
</evidence>
<dbReference type="GO" id="GO:0005737">
    <property type="term" value="C:cytoplasm"/>
    <property type="evidence" value="ECO:0007669"/>
    <property type="project" value="TreeGrafter"/>
</dbReference>
<keyword evidence="2 4" id="KW-0521">NADP</keyword>
<keyword evidence="8" id="KW-1185">Reference proteome</keyword>
<dbReference type="NCBIfam" id="TIGR00745">
    <property type="entry name" value="apbA_panE"/>
    <property type="match status" value="1"/>
</dbReference>
<dbReference type="Proteomes" id="UP000184010">
    <property type="component" value="Unassembled WGS sequence"/>
</dbReference>
<dbReference type="Pfam" id="PF02558">
    <property type="entry name" value="ApbA"/>
    <property type="match status" value="1"/>
</dbReference>
<evidence type="ECO:0000256" key="3">
    <source>
        <dbReference type="ARBA" id="ARBA00023002"/>
    </source>
</evidence>
<dbReference type="STRING" id="1121395.SAMN02745215_03244"/>
<dbReference type="EMBL" id="FRDN01000010">
    <property type="protein sequence ID" value="SHN79650.1"/>
    <property type="molecule type" value="Genomic_DNA"/>
</dbReference>
<dbReference type="AlphaFoldDB" id="A0A1M7U9W7"/>
<evidence type="ECO:0000256" key="4">
    <source>
        <dbReference type="RuleBase" id="RU362068"/>
    </source>
</evidence>
<dbReference type="InterPro" id="IPR013752">
    <property type="entry name" value="KPA_reductase"/>
</dbReference>
<comment type="catalytic activity">
    <reaction evidence="4">
        <text>(R)-pantoate + NADP(+) = 2-dehydropantoate + NADPH + H(+)</text>
        <dbReference type="Rhea" id="RHEA:16233"/>
        <dbReference type="ChEBI" id="CHEBI:11561"/>
        <dbReference type="ChEBI" id="CHEBI:15378"/>
        <dbReference type="ChEBI" id="CHEBI:15980"/>
        <dbReference type="ChEBI" id="CHEBI:57783"/>
        <dbReference type="ChEBI" id="CHEBI:58349"/>
        <dbReference type="EC" id="1.1.1.169"/>
    </reaction>
</comment>
<dbReference type="PANTHER" id="PTHR21708">
    <property type="entry name" value="PROBABLE 2-DEHYDROPANTOATE 2-REDUCTASE"/>
    <property type="match status" value="1"/>
</dbReference>
<evidence type="ECO:0000313" key="7">
    <source>
        <dbReference type="EMBL" id="SHN79650.1"/>
    </source>
</evidence>
<dbReference type="Pfam" id="PF08546">
    <property type="entry name" value="ApbA_C"/>
    <property type="match status" value="1"/>
</dbReference>
<dbReference type="SUPFAM" id="SSF51735">
    <property type="entry name" value="NAD(P)-binding Rossmann-fold domains"/>
    <property type="match status" value="1"/>
</dbReference>
<comment type="function">
    <text evidence="4">Catalyzes the NADPH-dependent reduction of ketopantoate into pantoic acid.</text>
</comment>
<proteinExistence type="inferred from homology"/>
<dbReference type="EC" id="1.1.1.169" evidence="4"/>
<dbReference type="Gene3D" id="3.40.50.720">
    <property type="entry name" value="NAD(P)-binding Rossmann-like Domain"/>
    <property type="match status" value="1"/>
</dbReference>
<feature type="domain" description="Ketopantoate reductase C-terminal" evidence="6">
    <location>
        <begin position="181"/>
        <end position="299"/>
    </location>
</feature>
<keyword evidence="4" id="KW-0566">Pantothenate biosynthesis</keyword>
<dbReference type="RefSeq" id="WP_072773574.1">
    <property type="nucleotide sequence ID" value="NZ_FRDN01000010.1"/>
</dbReference>
<dbReference type="InterPro" id="IPR051402">
    <property type="entry name" value="KPR-Related"/>
</dbReference>
<dbReference type="SUPFAM" id="SSF48179">
    <property type="entry name" value="6-phosphogluconate dehydrogenase C-terminal domain-like"/>
    <property type="match status" value="1"/>
</dbReference>